<keyword evidence="5" id="KW-0862">Zinc</keyword>
<dbReference type="VEuPathDB" id="VectorBase:SCAU011934"/>
<comment type="subcellular location">
    <subcellularLocation>
        <location evidence="1">Nucleus</location>
    </subcellularLocation>
</comment>
<organism evidence="10 11">
    <name type="scientific">Stomoxys calcitrans</name>
    <name type="common">Stable fly</name>
    <name type="synonym">Conops calcitrans</name>
    <dbReference type="NCBI Taxonomy" id="35570"/>
    <lineage>
        <taxon>Eukaryota</taxon>
        <taxon>Metazoa</taxon>
        <taxon>Ecdysozoa</taxon>
        <taxon>Arthropoda</taxon>
        <taxon>Hexapoda</taxon>
        <taxon>Insecta</taxon>
        <taxon>Pterygota</taxon>
        <taxon>Neoptera</taxon>
        <taxon>Endopterygota</taxon>
        <taxon>Diptera</taxon>
        <taxon>Brachycera</taxon>
        <taxon>Muscomorpha</taxon>
        <taxon>Muscoidea</taxon>
        <taxon>Muscidae</taxon>
        <taxon>Stomoxys</taxon>
    </lineage>
</organism>
<dbReference type="PROSITE" id="PS50157">
    <property type="entry name" value="ZINC_FINGER_C2H2_2"/>
    <property type="match status" value="8"/>
</dbReference>
<sequence length="625" mass="71509">MSIDKACCCLCYTPSYDFKLIQNETGECNEVYDVTVKYFDPMLLSEDQTGALTTQSLAKVLCSECWRHIAEFHEFQLNVIKTRDLMCGTINKVVPEMVVLPAENKNFYSEDEFSDKEPIGYDSDNDDDDVPLTELFKSKKLQRSMTIESKNKRIRGAGVSTSKNKNPEDDFDIAKNASIAENNELDWEKVKTPSETECETRVNIKEETSKEVEGDCTGTMGFEADSSTQNNANQDSINVSNVADEGNKGSIKLSRRGRKPKSKIMPVTKTTSDAKPKKATKPKVGKIRKQVKDPNKKSYMDKCRENDLFIAQWKPNLDCDLCPDTATNFNALREHFRAVHKTRCYIKCCDRKFYRRCVLMDHISLHINPEIHKCDICGKSSTTKHNLKLHKQVMHGTLNQFECDVCHRLFNQKPTLDRHLLTHVKGENQFFCKECGKGYVLEVQLNSHIKTVHGVDCVCDQCGRTFHGANALKKHLMDHAGIPKRKYPCDICGAQLNTNNNLRRHKAAYHHDGSTAYICSVCGKVSSSENALKAHKKRVHEENKKHKCTYCDKAFKRPKDLREHIATHTGIDLYQCPHCPQTFKVSANMHHHRKRVHPIEWEEARKHRLELPKVNIMEVTNQIVL</sequence>
<keyword evidence="6" id="KW-0539">Nucleus</keyword>
<feature type="domain" description="C2H2-type" evidence="9">
    <location>
        <begin position="546"/>
        <end position="573"/>
    </location>
</feature>
<dbReference type="InterPro" id="IPR013087">
    <property type="entry name" value="Znf_C2H2_type"/>
</dbReference>
<dbReference type="GO" id="GO:0005634">
    <property type="term" value="C:nucleus"/>
    <property type="evidence" value="ECO:0007669"/>
    <property type="project" value="UniProtKB-SubCell"/>
</dbReference>
<feature type="compositionally biased region" description="Basic residues" evidence="8">
    <location>
        <begin position="253"/>
        <end position="262"/>
    </location>
</feature>
<feature type="compositionally biased region" description="Polar residues" evidence="8">
    <location>
        <begin position="225"/>
        <end position="241"/>
    </location>
</feature>
<keyword evidence="11" id="KW-1185">Reference proteome</keyword>
<dbReference type="GO" id="GO:0000978">
    <property type="term" value="F:RNA polymerase II cis-regulatory region sequence-specific DNA binding"/>
    <property type="evidence" value="ECO:0007669"/>
    <property type="project" value="TreeGrafter"/>
</dbReference>
<dbReference type="PROSITE" id="PS00028">
    <property type="entry name" value="ZINC_FINGER_C2H2_1"/>
    <property type="match status" value="7"/>
</dbReference>
<evidence type="ECO:0000256" key="5">
    <source>
        <dbReference type="ARBA" id="ARBA00022833"/>
    </source>
</evidence>
<dbReference type="GO" id="GO:0008270">
    <property type="term" value="F:zinc ion binding"/>
    <property type="evidence" value="ECO:0007669"/>
    <property type="project" value="UniProtKB-KW"/>
</dbReference>
<protein>
    <recommendedName>
        <fullName evidence="9">C2H2-type domain-containing protein</fullName>
    </recommendedName>
</protein>
<feature type="domain" description="C2H2-type" evidence="9">
    <location>
        <begin position="574"/>
        <end position="602"/>
    </location>
</feature>
<dbReference type="OrthoDB" id="8117402at2759"/>
<dbReference type="SMART" id="SM00355">
    <property type="entry name" value="ZnF_C2H2"/>
    <property type="match status" value="10"/>
</dbReference>
<feature type="domain" description="C2H2-type" evidence="9">
    <location>
        <begin position="457"/>
        <end position="484"/>
    </location>
</feature>
<keyword evidence="3" id="KW-0677">Repeat</keyword>
<dbReference type="InterPro" id="IPR036236">
    <property type="entry name" value="Znf_C2H2_sf"/>
</dbReference>
<name>A0A1I8PX88_STOCA</name>
<dbReference type="STRING" id="35570.A0A1I8PX88"/>
<dbReference type="SUPFAM" id="SSF57667">
    <property type="entry name" value="beta-beta-alpha zinc fingers"/>
    <property type="match status" value="5"/>
</dbReference>
<dbReference type="EnsemblMetazoa" id="SCAU011934-RA">
    <property type="protein sequence ID" value="SCAU011934-PA"/>
    <property type="gene ID" value="SCAU011934"/>
</dbReference>
<accession>A0A1I8PX88</accession>
<evidence type="ECO:0000256" key="6">
    <source>
        <dbReference type="ARBA" id="ARBA00023242"/>
    </source>
</evidence>
<keyword evidence="4 7" id="KW-0863">Zinc-finger</keyword>
<feature type="domain" description="C2H2-type" evidence="9">
    <location>
        <begin position="372"/>
        <end position="395"/>
    </location>
</feature>
<dbReference type="GO" id="GO:0001228">
    <property type="term" value="F:DNA-binding transcription activator activity, RNA polymerase II-specific"/>
    <property type="evidence" value="ECO:0007669"/>
    <property type="project" value="TreeGrafter"/>
</dbReference>
<feature type="domain" description="C2H2-type" evidence="9">
    <location>
        <begin position="487"/>
        <end position="516"/>
    </location>
</feature>
<evidence type="ECO:0000259" key="9">
    <source>
        <dbReference type="PROSITE" id="PS50157"/>
    </source>
</evidence>
<dbReference type="AlphaFoldDB" id="A0A1I8PX88"/>
<evidence type="ECO:0000313" key="10">
    <source>
        <dbReference type="EnsemblMetazoa" id="SCAU011934-PA"/>
    </source>
</evidence>
<dbReference type="Gene3D" id="3.30.160.60">
    <property type="entry name" value="Classic Zinc Finger"/>
    <property type="match status" value="5"/>
</dbReference>
<dbReference type="Proteomes" id="UP000095300">
    <property type="component" value="Unassembled WGS sequence"/>
</dbReference>
<evidence type="ECO:0000256" key="8">
    <source>
        <dbReference type="SAM" id="MobiDB-lite"/>
    </source>
</evidence>
<proteinExistence type="predicted"/>
<evidence type="ECO:0000256" key="4">
    <source>
        <dbReference type="ARBA" id="ARBA00022771"/>
    </source>
</evidence>
<dbReference type="FunFam" id="3.30.160.60:FF:000145">
    <property type="entry name" value="Zinc finger protein 574"/>
    <property type="match status" value="1"/>
</dbReference>
<dbReference type="PANTHER" id="PTHR24393">
    <property type="entry name" value="ZINC FINGER PROTEIN"/>
    <property type="match status" value="1"/>
</dbReference>
<dbReference type="Pfam" id="PF13912">
    <property type="entry name" value="zf-C2H2_6"/>
    <property type="match status" value="2"/>
</dbReference>
<dbReference type="Gene3D" id="3.40.1800.20">
    <property type="match status" value="1"/>
</dbReference>
<feature type="domain" description="C2H2-type" evidence="9">
    <location>
        <begin position="517"/>
        <end position="545"/>
    </location>
</feature>
<dbReference type="PANTHER" id="PTHR24393:SF34">
    <property type="entry name" value="PR_SET DOMAIN 13"/>
    <property type="match status" value="1"/>
</dbReference>
<dbReference type="KEGG" id="scac:106092607"/>
<feature type="compositionally biased region" description="Basic residues" evidence="8">
    <location>
        <begin position="277"/>
        <end position="289"/>
    </location>
</feature>
<keyword evidence="2" id="KW-0479">Metal-binding</keyword>
<feature type="domain" description="C2H2-type" evidence="9">
    <location>
        <begin position="430"/>
        <end position="453"/>
    </location>
</feature>
<feature type="domain" description="C2H2-type" evidence="9">
    <location>
        <begin position="401"/>
        <end position="428"/>
    </location>
</feature>
<evidence type="ECO:0000256" key="1">
    <source>
        <dbReference type="ARBA" id="ARBA00004123"/>
    </source>
</evidence>
<evidence type="ECO:0000256" key="3">
    <source>
        <dbReference type="ARBA" id="ARBA00022737"/>
    </source>
</evidence>
<evidence type="ECO:0000256" key="7">
    <source>
        <dbReference type="PROSITE-ProRule" id="PRU00042"/>
    </source>
</evidence>
<dbReference type="Pfam" id="PF00096">
    <property type="entry name" value="zf-C2H2"/>
    <property type="match status" value="5"/>
</dbReference>
<dbReference type="SMART" id="SM00868">
    <property type="entry name" value="zf-AD"/>
    <property type="match status" value="1"/>
</dbReference>
<dbReference type="InterPro" id="IPR012934">
    <property type="entry name" value="Znf_AD"/>
</dbReference>
<evidence type="ECO:0000313" key="11">
    <source>
        <dbReference type="Proteomes" id="UP000095300"/>
    </source>
</evidence>
<gene>
    <name evidence="10" type="primary">106092607</name>
</gene>
<evidence type="ECO:0000256" key="2">
    <source>
        <dbReference type="ARBA" id="ARBA00022723"/>
    </source>
</evidence>
<reference evidence="10" key="1">
    <citation type="submission" date="2020-05" db="UniProtKB">
        <authorList>
            <consortium name="EnsemblMetazoa"/>
        </authorList>
    </citation>
    <scope>IDENTIFICATION</scope>
    <source>
        <strain evidence="10">USDA</strain>
    </source>
</reference>
<feature type="region of interest" description="Disordered" evidence="8">
    <location>
        <begin position="223"/>
        <end position="292"/>
    </location>
</feature>